<evidence type="ECO:0000256" key="1">
    <source>
        <dbReference type="SAM" id="MobiDB-lite"/>
    </source>
</evidence>
<keyword evidence="2" id="KW-0472">Membrane</keyword>
<feature type="compositionally biased region" description="Basic and acidic residues" evidence="1">
    <location>
        <begin position="58"/>
        <end position="70"/>
    </location>
</feature>
<accession>A0A2I0VIC1</accession>
<dbReference type="EMBL" id="KZ503514">
    <property type="protein sequence ID" value="PKU63160.1"/>
    <property type="molecule type" value="Genomic_DNA"/>
</dbReference>
<organism evidence="3 4">
    <name type="scientific">Dendrobium catenatum</name>
    <dbReference type="NCBI Taxonomy" id="906689"/>
    <lineage>
        <taxon>Eukaryota</taxon>
        <taxon>Viridiplantae</taxon>
        <taxon>Streptophyta</taxon>
        <taxon>Embryophyta</taxon>
        <taxon>Tracheophyta</taxon>
        <taxon>Spermatophyta</taxon>
        <taxon>Magnoliopsida</taxon>
        <taxon>Liliopsida</taxon>
        <taxon>Asparagales</taxon>
        <taxon>Orchidaceae</taxon>
        <taxon>Epidendroideae</taxon>
        <taxon>Malaxideae</taxon>
        <taxon>Dendrobiinae</taxon>
        <taxon>Dendrobium</taxon>
    </lineage>
</organism>
<evidence type="ECO:0000256" key="2">
    <source>
        <dbReference type="SAM" id="Phobius"/>
    </source>
</evidence>
<dbReference type="PANTHER" id="PTHR35830:SF1">
    <property type="entry name" value="OS05G0299200 PROTEIN"/>
    <property type="match status" value="1"/>
</dbReference>
<name>A0A2I0VIC1_9ASPA</name>
<dbReference type="PANTHER" id="PTHR35830">
    <property type="entry name" value="OS05G0299200 PROTEIN"/>
    <property type="match status" value="1"/>
</dbReference>
<reference evidence="3 4" key="1">
    <citation type="journal article" date="2016" name="Sci. Rep.">
        <title>The Dendrobium catenatum Lindl. genome sequence provides insights into polysaccharide synthase, floral development and adaptive evolution.</title>
        <authorList>
            <person name="Zhang G.Q."/>
            <person name="Xu Q."/>
            <person name="Bian C."/>
            <person name="Tsai W.C."/>
            <person name="Yeh C.M."/>
            <person name="Liu K.W."/>
            <person name="Yoshida K."/>
            <person name="Zhang L.S."/>
            <person name="Chang S.B."/>
            <person name="Chen F."/>
            <person name="Shi Y."/>
            <person name="Su Y.Y."/>
            <person name="Zhang Y.Q."/>
            <person name="Chen L.J."/>
            <person name="Yin Y."/>
            <person name="Lin M."/>
            <person name="Huang H."/>
            <person name="Deng H."/>
            <person name="Wang Z.W."/>
            <person name="Zhu S.L."/>
            <person name="Zhao X."/>
            <person name="Deng C."/>
            <person name="Niu S.C."/>
            <person name="Huang J."/>
            <person name="Wang M."/>
            <person name="Liu G.H."/>
            <person name="Yang H.J."/>
            <person name="Xiao X.J."/>
            <person name="Hsiao Y.Y."/>
            <person name="Wu W.L."/>
            <person name="Chen Y.Y."/>
            <person name="Mitsuda N."/>
            <person name="Ohme-Takagi M."/>
            <person name="Luo Y.B."/>
            <person name="Van de Peer Y."/>
            <person name="Liu Z.J."/>
        </authorList>
    </citation>
    <scope>NUCLEOTIDE SEQUENCE [LARGE SCALE GENOMIC DNA]</scope>
    <source>
        <tissue evidence="3">The whole plant</tissue>
    </source>
</reference>
<protein>
    <submittedName>
        <fullName evidence="3">Uncharacterized protein</fullName>
    </submittedName>
</protein>
<sequence length="398" mass="44929">MNAGCIGATPPAILCRLRIHRRRKLASLSRSSPFKACALPSSLHISSSVLRRPRGRRPSPDQRLRQKPVDQDRNVEFSVDLDDICAGTLARIKRLFRSSEAKIDRFFASGAEACSDLKTSFRIDRGSRIVFSCRRSSLQFFGNLFLWSFIAILTSRFLLWLWSFRHRWLFVGWAITRRDRSLGGREVVVGRRDRMREPERTGFKGLVNPLSTVGAKEVKGKATLMNKQKNRQEKLPEWWPDSIPSPIVLFAKDEGQRDADKLVKVRQPGSPVQIDGEDVKQFICGIAQNIGLENLRAARLVCAAVAARSRSCFLQSWAFEVQGKRMEALEELLNLCQIYRIFPPEENSPELEMVASGLTNSLKIDQRKHLLTLFSGICSSDSLRIATEALGIGSNESV</sequence>
<dbReference type="AlphaFoldDB" id="A0A2I0VIC1"/>
<keyword evidence="2" id="KW-0812">Transmembrane</keyword>
<reference evidence="3 4" key="2">
    <citation type="journal article" date="2017" name="Nature">
        <title>The Apostasia genome and the evolution of orchids.</title>
        <authorList>
            <person name="Zhang G.Q."/>
            <person name="Liu K.W."/>
            <person name="Li Z."/>
            <person name="Lohaus R."/>
            <person name="Hsiao Y.Y."/>
            <person name="Niu S.C."/>
            <person name="Wang J.Y."/>
            <person name="Lin Y.C."/>
            <person name="Xu Q."/>
            <person name="Chen L.J."/>
            <person name="Yoshida K."/>
            <person name="Fujiwara S."/>
            <person name="Wang Z.W."/>
            <person name="Zhang Y.Q."/>
            <person name="Mitsuda N."/>
            <person name="Wang M."/>
            <person name="Liu G.H."/>
            <person name="Pecoraro L."/>
            <person name="Huang H.X."/>
            <person name="Xiao X.J."/>
            <person name="Lin M."/>
            <person name="Wu X.Y."/>
            <person name="Wu W.L."/>
            <person name="Chen Y.Y."/>
            <person name="Chang S.B."/>
            <person name="Sakamoto S."/>
            <person name="Ohme-Takagi M."/>
            <person name="Yagi M."/>
            <person name="Zeng S.J."/>
            <person name="Shen C.Y."/>
            <person name="Yeh C.M."/>
            <person name="Luo Y.B."/>
            <person name="Tsai W.C."/>
            <person name="Van de Peer Y."/>
            <person name="Liu Z.J."/>
        </authorList>
    </citation>
    <scope>NUCLEOTIDE SEQUENCE [LARGE SCALE GENOMIC DNA]</scope>
    <source>
        <tissue evidence="3">The whole plant</tissue>
    </source>
</reference>
<keyword evidence="2" id="KW-1133">Transmembrane helix</keyword>
<keyword evidence="4" id="KW-1185">Reference proteome</keyword>
<evidence type="ECO:0000313" key="3">
    <source>
        <dbReference type="EMBL" id="PKU63160.1"/>
    </source>
</evidence>
<dbReference type="Proteomes" id="UP000233837">
    <property type="component" value="Unassembled WGS sequence"/>
</dbReference>
<feature type="region of interest" description="Disordered" evidence="1">
    <location>
        <begin position="50"/>
        <end position="70"/>
    </location>
</feature>
<evidence type="ECO:0000313" key="4">
    <source>
        <dbReference type="Proteomes" id="UP000233837"/>
    </source>
</evidence>
<gene>
    <name evidence="3" type="ORF">MA16_Dca022828</name>
</gene>
<proteinExistence type="predicted"/>
<feature type="transmembrane region" description="Helical" evidence="2">
    <location>
        <begin position="140"/>
        <end position="162"/>
    </location>
</feature>